<proteinExistence type="predicted"/>
<reference evidence="1" key="1">
    <citation type="submission" date="2019-08" db="EMBL/GenBank/DDBJ databases">
        <authorList>
            <person name="Kucharzyk K."/>
            <person name="Murdoch R.W."/>
            <person name="Higgins S."/>
            <person name="Loffler F."/>
        </authorList>
    </citation>
    <scope>NUCLEOTIDE SEQUENCE</scope>
</reference>
<gene>
    <name evidence="1" type="ORF">SDC9_40535</name>
</gene>
<dbReference type="AlphaFoldDB" id="A0A644VVA0"/>
<name>A0A644VVA0_9ZZZZ</name>
<organism evidence="1">
    <name type="scientific">bioreactor metagenome</name>
    <dbReference type="NCBI Taxonomy" id="1076179"/>
    <lineage>
        <taxon>unclassified sequences</taxon>
        <taxon>metagenomes</taxon>
        <taxon>ecological metagenomes</taxon>
    </lineage>
</organism>
<accession>A0A644VVA0</accession>
<protein>
    <recommendedName>
        <fullName evidence="2">Ribbon-helix-helix protein CopG domain-containing protein</fullName>
    </recommendedName>
</protein>
<sequence>MVSLLADELEKDKSRLIKHSLREMYEDMIDNKVIDQFEKIEKKRKPKFVNVEKISETV</sequence>
<dbReference type="EMBL" id="VSSQ01000426">
    <property type="protein sequence ID" value="MPL94382.1"/>
    <property type="molecule type" value="Genomic_DNA"/>
</dbReference>
<evidence type="ECO:0008006" key="2">
    <source>
        <dbReference type="Google" id="ProtNLM"/>
    </source>
</evidence>
<evidence type="ECO:0000313" key="1">
    <source>
        <dbReference type="EMBL" id="MPL94382.1"/>
    </source>
</evidence>
<comment type="caution">
    <text evidence="1">The sequence shown here is derived from an EMBL/GenBank/DDBJ whole genome shotgun (WGS) entry which is preliminary data.</text>
</comment>